<feature type="transmembrane region" description="Helical" evidence="2">
    <location>
        <begin position="321"/>
        <end position="342"/>
    </location>
</feature>
<protein>
    <submittedName>
        <fullName evidence="3">MFS transporter</fullName>
    </submittedName>
</protein>
<organism evidence="3 4">
    <name type="scientific">Promethearchaeum syntrophicum</name>
    <dbReference type="NCBI Taxonomy" id="2594042"/>
    <lineage>
        <taxon>Archaea</taxon>
        <taxon>Promethearchaeati</taxon>
        <taxon>Promethearchaeota</taxon>
        <taxon>Promethearchaeia</taxon>
        <taxon>Promethearchaeales</taxon>
        <taxon>Promethearchaeaceae</taxon>
        <taxon>Promethearchaeum</taxon>
    </lineage>
</organism>
<evidence type="ECO:0000313" key="3">
    <source>
        <dbReference type="EMBL" id="QEE16450.1"/>
    </source>
</evidence>
<keyword evidence="2" id="KW-0812">Transmembrane</keyword>
<reference evidence="3 4" key="2">
    <citation type="journal article" date="2024" name="Int. J. Syst. Evol. Microbiol.">
        <title>Promethearchaeum syntrophicum gen. nov., sp. nov., an anaerobic, obligately syntrophic archaeon, the first isolate of the lineage 'Asgard' archaea, and proposal of the new archaeal phylum Promethearchaeota phyl. nov. and kingdom Promethearchaeati regn. nov.</title>
        <authorList>
            <person name="Imachi H."/>
            <person name="Nobu M.K."/>
            <person name="Kato S."/>
            <person name="Takaki Y."/>
            <person name="Miyazaki M."/>
            <person name="Miyata M."/>
            <person name="Ogawara M."/>
            <person name="Saito Y."/>
            <person name="Sakai S."/>
            <person name="Tahara Y.O."/>
            <person name="Takano Y."/>
            <person name="Tasumi E."/>
            <person name="Uematsu K."/>
            <person name="Yoshimura T."/>
            <person name="Itoh T."/>
            <person name="Ohkuma M."/>
            <person name="Takai K."/>
        </authorList>
    </citation>
    <scope>NUCLEOTIDE SEQUENCE [LARGE SCALE GENOMIC DNA]</scope>
    <source>
        <strain evidence="3 4">MK-D1</strain>
    </source>
</reference>
<dbReference type="PANTHER" id="PTHR11328">
    <property type="entry name" value="MAJOR FACILITATOR SUPERFAMILY DOMAIN-CONTAINING PROTEIN"/>
    <property type="match status" value="1"/>
</dbReference>
<sequence length="470" mass="51902">MKKLTKKQLPLYAFAGFGPSFLGLILGSYLINALDTSGFDIGVENWTYANKILVVTTVFSVMVFIAKMLDGITDVPFAALTDSLKTKWGKRRPAILIGFVPMVLSYVLFLFPPSSDEFSMLNTIYLGILLMVYFSAYTLTFVTYYGTYSEITESSEDRISLSNWKAFFDTIHYSIGYAVIPLIVGAEINIKIIGLGVLPLMLTMLIAIVMIKEKSTLPKDVAEAKQETERSSDSPPEEEDVGFMESVKLTAKNKGFMIWLSVMAAFFFGLQLFLAGQSVLASGAMGFEGWQIAILNTSAFAPVPITLLIYRKIMKKRGFRFAFQTALFAFALAMISFVIAYVEWIPSVWVRLIIGITGGTIGSYGIGAFFSAPYTIPSQMAAEELAATGKSHPSMYFAMQGLFNAIVAAISTSLVWLNIRDETRPGEEFFGVHLMPYIVAGSCLVAIILAFFLPKSFSQLGRAEKEKFSE</sequence>
<evidence type="ECO:0000256" key="1">
    <source>
        <dbReference type="SAM" id="MobiDB-lite"/>
    </source>
</evidence>
<feature type="transmembrane region" description="Helical" evidence="2">
    <location>
        <begin position="124"/>
        <end position="145"/>
    </location>
</feature>
<dbReference type="InterPro" id="IPR039672">
    <property type="entry name" value="MFS_2"/>
</dbReference>
<dbReference type="AlphaFoldDB" id="A0A5B9DCG5"/>
<feature type="transmembrane region" description="Helical" evidence="2">
    <location>
        <begin position="166"/>
        <end position="186"/>
    </location>
</feature>
<dbReference type="Pfam" id="PF13347">
    <property type="entry name" value="MFS_2"/>
    <property type="match status" value="1"/>
</dbReference>
<dbReference type="GeneID" id="41330267"/>
<feature type="transmembrane region" description="Helical" evidence="2">
    <location>
        <begin position="256"/>
        <end position="277"/>
    </location>
</feature>
<dbReference type="KEGG" id="psyt:DSAG12_02280"/>
<dbReference type="GO" id="GO:0008643">
    <property type="term" value="P:carbohydrate transport"/>
    <property type="evidence" value="ECO:0007669"/>
    <property type="project" value="InterPro"/>
</dbReference>
<evidence type="ECO:0000256" key="2">
    <source>
        <dbReference type="SAM" id="Phobius"/>
    </source>
</evidence>
<feature type="transmembrane region" description="Helical" evidence="2">
    <location>
        <begin position="395"/>
        <end position="417"/>
    </location>
</feature>
<dbReference type="InterPro" id="IPR036259">
    <property type="entry name" value="MFS_trans_sf"/>
</dbReference>
<feature type="region of interest" description="Disordered" evidence="1">
    <location>
        <begin position="222"/>
        <end position="241"/>
    </location>
</feature>
<dbReference type="EMBL" id="CP042905">
    <property type="protein sequence ID" value="QEE16450.1"/>
    <property type="molecule type" value="Genomic_DNA"/>
</dbReference>
<dbReference type="Gene3D" id="1.20.1250.20">
    <property type="entry name" value="MFS general substrate transporter like domains"/>
    <property type="match status" value="2"/>
</dbReference>
<keyword evidence="4" id="KW-1185">Reference proteome</keyword>
<feature type="transmembrane region" description="Helical" evidence="2">
    <location>
        <begin position="52"/>
        <end position="72"/>
    </location>
</feature>
<name>A0A5B9DCG5_9ARCH</name>
<feature type="transmembrane region" description="Helical" evidence="2">
    <location>
        <begin position="192"/>
        <end position="211"/>
    </location>
</feature>
<dbReference type="PANTHER" id="PTHR11328:SF24">
    <property type="entry name" value="MAJOR FACILITATOR SUPERFAMILY (MFS) PROFILE DOMAIN-CONTAINING PROTEIN"/>
    <property type="match status" value="1"/>
</dbReference>
<keyword evidence="2" id="KW-0472">Membrane</keyword>
<evidence type="ECO:0000313" key="4">
    <source>
        <dbReference type="Proteomes" id="UP000321408"/>
    </source>
</evidence>
<accession>A0A5B9DCG5</accession>
<gene>
    <name evidence="3" type="ORF">DSAG12_02280</name>
</gene>
<feature type="transmembrane region" description="Helical" evidence="2">
    <location>
        <begin position="93"/>
        <end position="112"/>
    </location>
</feature>
<feature type="compositionally biased region" description="Basic and acidic residues" evidence="1">
    <location>
        <begin position="222"/>
        <end position="232"/>
    </location>
</feature>
<dbReference type="RefSeq" id="WP_147663327.1">
    <property type="nucleotide sequence ID" value="NZ_CP042905.2"/>
</dbReference>
<feature type="transmembrane region" description="Helical" evidence="2">
    <location>
        <begin position="12"/>
        <end position="32"/>
    </location>
</feature>
<dbReference type="GO" id="GO:0015293">
    <property type="term" value="F:symporter activity"/>
    <property type="evidence" value="ECO:0007669"/>
    <property type="project" value="InterPro"/>
</dbReference>
<dbReference type="SUPFAM" id="SSF103473">
    <property type="entry name" value="MFS general substrate transporter"/>
    <property type="match status" value="1"/>
</dbReference>
<feature type="transmembrane region" description="Helical" evidence="2">
    <location>
        <begin position="429"/>
        <end position="453"/>
    </location>
</feature>
<dbReference type="Proteomes" id="UP000321408">
    <property type="component" value="Chromosome"/>
</dbReference>
<feature type="transmembrane region" description="Helical" evidence="2">
    <location>
        <begin position="348"/>
        <end position="374"/>
    </location>
</feature>
<keyword evidence="2" id="KW-1133">Transmembrane helix</keyword>
<feature type="transmembrane region" description="Helical" evidence="2">
    <location>
        <begin position="289"/>
        <end position="309"/>
    </location>
</feature>
<proteinExistence type="predicted"/>
<dbReference type="GO" id="GO:0005886">
    <property type="term" value="C:plasma membrane"/>
    <property type="evidence" value="ECO:0007669"/>
    <property type="project" value="TreeGrafter"/>
</dbReference>
<reference evidence="3 4" key="1">
    <citation type="journal article" date="2020" name="Nature">
        <title>Isolation of an archaeon at the prokaryote-eukaryote interface.</title>
        <authorList>
            <person name="Imachi H."/>
            <person name="Nobu M.K."/>
            <person name="Nakahara N."/>
            <person name="Morono Y."/>
            <person name="Ogawara M."/>
            <person name="Takaki Y."/>
            <person name="Takano Y."/>
            <person name="Uematsu K."/>
            <person name="Ikuta T."/>
            <person name="Ito M."/>
            <person name="Matsui Y."/>
            <person name="Miyazaki M."/>
            <person name="Murata K."/>
            <person name="Saito Y."/>
            <person name="Sakai S."/>
            <person name="Song C."/>
            <person name="Tasumi E."/>
            <person name="Yamanaka Y."/>
            <person name="Yamaguchi T."/>
            <person name="Kamagata Y."/>
            <person name="Tamaki H."/>
            <person name="Takai K."/>
        </authorList>
    </citation>
    <scope>NUCLEOTIDE SEQUENCE [LARGE SCALE GENOMIC DNA]</scope>
    <source>
        <strain evidence="3 4">MK-D1</strain>
    </source>
</reference>